<gene>
    <name evidence="2" type="ORF">CPJCM30710_01080</name>
</gene>
<dbReference type="Proteomes" id="UP000679179">
    <property type="component" value="Unassembled WGS sequence"/>
</dbReference>
<accession>A0A919RW80</accession>
<keyword evidence="3" id="KW-1185">Reference proteome</keyword>
<evidence type="ECO:0000313" key="3">
    <source>
        <dbReference type="Proteomes" id="UP000679179"/>
    </source>
</evidence>
<keyword evidence="1" id="KW-0812">Transmembrane</keyword>
<reference evidence="2" key="1">
    <citation type="submission" date="2021-03" db="EMBL/GenBank/DDBJ databases">
        <title>Taxonomic study of Clostridium polyendosporum from meadow-gley soil under rice.</title>
        <authorList>
            <person name="Kobayashi H."/>
            <person name="Tanizawa Y."/>
            <person name="Yagura M."/>
        </authorList>
    </citation>
    <scope>NUCLEOTIDE SEQUENCE</scope>
    <source>
        <strain evidence="2">JCM 30710</strain>
    </source>
</reference>
<proteinExistence type="predicted"/>
<protein>
    <submittedName>
        <fullName evidence="2">Uncharacterized protein</fullName>
    </submittedName>
</protein>
<dbReference type="EMBL" id="BOPZ01000001">
    <property type="protein sequence ID" value="GIM27442.1"/>
    <property type="molecule type" value="Genomic_DNA"/>
</dbReference>
<dbReference type="RefSeq" id="WP_212902200.1">
    <property type="nucleotide sequence ID" value="NZ_BOPZ01000001.1"/>
</dbReference>
<keyword evidence="1" id="KW-0472">Membrane</keyword>
<keyword evidence="1" id="KW-1133">Transmembrane helix</keyword>
<dbReference type="AlphaFoldDB" id="A0A919RW80"/>
<name>A0A919RW80_9CLOT</name>
<feature type="transmembrane region" description="Helical" evidence="1">
    <location>
        <begin position="12"/>
        <end position="42"/>
    </location>
</feature>
<comment type="caution">
    <text evidence="2">The sequence shown here is derived from an EMBL/GenBank/DDBJ whole genome shotgun (WGS) entry which is preliminary data.</text>
</comment>
<evidence type="ECO:0000256" key="1">
    <source>
        <dbReference type="SAM" id="Phobius"/>
    </source>
</evidence>
<organism evidence="2 3">
    <name type="scientific">Clostridium polyendosporum</name>
    <dbReference type="NCBI Taxonomy" id="69208"/>
    <lineage>
        <taxon>Bacteria</taxon>
        <taxon>Bacillati</taxon>
        <taxon>Bacillota</taxon>
        <taxon>Clostridia</taxon>
        <taxon>Eubacteriales</taxon>
        <taxon>Clostridiaceae</taxon>
        <taxon>Clostridium</taxon>
    </lineage>
</organism>
<sequence length="89" mass="10470">MNNKLNNLIVILVSIGLIFIVTYFFIKVLPFILIVIAVTWVYKMIKNIKIRSANKQHEDSSCVEIINDKQDLNEYEDKKVIDVEYEDLH</sequence>
<evidence type="ECO:0000313" key="2">
    <source>
        <dbReference type="EMBL" id="GIM27442.1"/>
    </source>
</evidence>